<comment type="caution">
    <text evidence="3">The sequence shown here is derived from an EMBL/GenBank/DDBJ whole genome shotgun (WGS) entry which is preliminary data.</text>
</comment>
<keyword evidence="1 2" id="KW-0732">Signal</keyword>
<organism evidence="3 4">
    <name type="scientific">Novosphingobium panipatense</name>
    <dbReference type="NCBI Taxonomy" id="428991"/>
    <lineage>
        <taxon>Bacteria</taxon>
        <taxon>Pseudomonadati</taxon>
        <taxon>Pseudomonadota</taxon>
        <taxon>Alphaproteobacteria</taxon>
        <taxon>Sphingomonadales</taxon>
        <taxon>Sphingomonadaceae</taxon>
        <taxon>Novosphingobium</taxon>
    </lineage>
</organism>
<proteinExistence type="predicted"/>
<gene>
    <name evidence="3" type="ORF">SAMN06296065_101573</name>
</gene>
<feature type="chain" id="PRO_5047114284" description="Outer membrane lipoprotein-sorting protein" evidence="2">
    <location>
        <begin position="30"/>
        <end position="269"/>
    </location>
</feature>
<name>A0ABY1Q2F0_9SPHN</name>
<evidence type="ECO:0000313" key="4">
    <source>
        <dbReference type="Proteomes" id="UP001157910"/>
    </source>
</evidence>
<dbReference type="Pfam" id="PF09865">
    <property type="entry name" value="DUF2092"/>
    <property type="match status" value="1"/>
</dbReference>
<evidence type="ECO:0008006" key="5">
    <source>
        <dbReference type="Google" id="ProtNLM"/>
    </source>
</evidence>
<dbReference type="Proteomes" id="UP001157910">
    <property type="component" value="Unassembled WGS sequence"/>
</dbReference>
<evidence type="ECO:0000313" key="3">
    <source>
        <dbReference type="EMBL" id="SMP54596.1"/>
    </source>
</evidence>
<evidence type="ECO:0000256" key="2">
    <source>
        <dbReference type="SAM" id="SignalP"/>
    </source>
</evidence>
<keyword evidence="4" id="KW-1185">Reference proteome</keyword>
<dbReference type="InterPro" id="IPR019207">
    <property type="entry name" value="DUF2092"/>
</dbReference>
<feature type="signal peptide" evidence="2">
    <location>
        <begin position="1"/>
        <end position="29"/>
    </location>
</feature>
<dbReference type="SUPFAM" id="SSF89392">
    <property type="entry name" value="Prokaryotic lipoproteins and lipoprotein localization factors"/>
    <property type="match status" value="1"/>
</dbReference>
<protein>
    <recommendedName>
        <fullName evidence="5">Outer membrane lipoprotein-sorting protein</fullName>
    </recommendedName>
</protein>
<reference evidence="3 4" key="1">
    <citation type="submission" date="2017-05" db="EMBL/GenBank/DDBJ databases">
        <authorList>
            <person name="Varghese N."/>
            <person name="Submissions S."/>
        </authorList>
    </citation>
    <scope>NUCLEOTIDE SEQUENCE [LARGE SCALE GENOMIC DNA]</scope>
    <source>
        <strain evidence="3 4">SM16</strain>
    </source>
</reference>
<evidence type="ECO:0000256" key="1">
    <source>
        <dbReference type="ARBA" id="ARBA00022729"/>
    </source>
</evidence>
<sequence length="269" mass="29792">MNVRTSRLLSTAGAAVMMALCAQTPSALAQESTSRTAAPPSGTTVKGTVDPLALEALKSMGNYLNTLQNFELHATASAQTGLGDMDLQVHIGYESTYRVQRPNKFYVELKSDRTIRQYFYDGKTFTINVPRQNYHSTVAAPSTIAQMIRVADVDYGISLPLIDLFTWAEDPGLDGIETVIRVGFAKINGRETDHFAYRGPDLDWQLWIARGEVPVPLKIVITDRTDTLRPSYQAELTWNTSPQLTARDFAFTPDAQSTPIKIAKNTEEK</sequence>
<dbReference type="RefSeq" id="WP_379511623.1">
    <property type="nucleotide sequence ID" value="NZ_JBHSVT010000001.1"/>
</dbReference>
<dbReference type="EMBL" id="FXUI01000001">
    <property type="protein sequence ID" value="SMP54596.1"/>
    <property type="molecule type" value="Genomic_DNA"/>
</dbReference>
<dbReference type="InterPro" id="IPR029046">
    <property type="entry name" value="LolA/LolB/LppX"/>
</dbReference>
<accession>A0ABY1Q2F0</accession>